<keyword evidence="4" id="KW-1185">Reference proteome</keyword>
<dbReference type="PROSITE" id="PS51318">
    <property type="entry name" value="TAT"/>
    <property type="match status" value="1"/>
</dbReference>
<name>A0ABR7XUL9_9SPHI</name>
<dbReference type="InterPro" id="IPR006311">
    <property type="entry name" value="TAT_signal"/>
</dbReference>
<dbReference type="SUPFAM" id="SSF51735">
    <property type="entry name" value="NAD(P)-binding Rossmann-fold domains"/>
    <property type="match status" value="1"/>
</dbReference>
<gene>
    <name evidence="3" type="ORF">H8B21_14225</name>
</gene>
<dbReference type="InterPro" id="IPR000683">
    <property type="entry name" value="Gfo/Idh/MocA-like_OxRdtase_N"/>
</dbReference>
<dbReference type="InterPro" id="IPR004104">
    <property type="entry name" value="Gfo/Idh/MocA-like_OxRdtase_C"/>
</dbReference>
<dbReference type="Pfam" id="PF01408">
    <property type="entry name" value="GFO_IDH_MocA"/>
    <property type="match status" value="1"/>
</dbReference>
<dbReference type="InterPro" id="IPR019546">
    <property type="entry name" value="TAT_signal_bac_arc"/>
</dbReference>
<accession>A0ABR7XUL9</accession>
<reference evidence="3 4" key="1">
    <citation type="submission" date="2020-08" db="EMBL/GenBank/DDBJ databases">
        <title>Sphingobacterium sp. DN00404 isolated from aquaculture water.</title>
        <authorList>
            <person name="Zhang M."/>
        </authorList>
    </citation>
    <scope>NUCLEOTIDE SEQUENCE [LARGE SCALE GENOMIC DNA]</scope>
    <source>
        <strain evidence="3 4">KCTC 42746</strain>
    </source>
</reference>
<dbReference type="PANTHER" id="PTHR43818:SF5">
    <property type="entry name" value="OXIDOREDUCTASE FAMILY PROTEIN"/>
    <property type="match status" value="1"/>
</dbReference>
<dbReference type="RefSeq" id="WP_190314426.1">
    <property type="nucleotide sequence ID" value="NZ_JACNYL010000003.1"/>
</dbReference>
<dbReference type="SUPFAM" id="SSF55347">
    <property type="entry name" value="Glyceraldehyde-3-phosphate dehydrogenase-like, C-terminal domain"/>
    <property type="match status" value="1"/>
</dbReference>
<dbReference type="InterPro" id="IPR050463">
    <property type="entry name" value="Gfo/Idh/MocA_oxidrdct_glycsds"/>
</dbReference>
<dbReference type="Pfam" id="PF02894">
    <property type="entry name" value="GFO_IDH_MocA_C"/>
    <property type="match status" value="1"/>
</dbReference>
<feature type="domain" description="Gfo/Idh/MocA-like oxidoreductase C-terminal" evidence="2">
    <location>
        <begin position="190"/>
        <end position="379"/>
    </location>
</feature>
<sequence length="440" mass="49293">MNYSRRQFLQLAGMTAASGILATNQVFGSERIWKNNSNTLKIGLVGCGGRGTAAAVEALLADPNVILTAMADAFDDHLEKSYRTLQEKMGDKVQVSQDHKYVGLDAYQKLINADVDVVLLAAPPAFRPAHLEAAVNAGKHIFCEKPFAVDGPGLRSVIASAQKAKEKKLALVSGFCWRYHLPKRETFGKVLDGQIGNILMAESSYNTGELWYKERQSGWSDFEYQLRNWLYYNWLSGDHIVEQAIHSLDMMQWALGDQLPVKVTGSGGRQKRTDPKFGNVYDHFAVIYEYENGMKSYFSCRQQNDTAPSYAVELIGDQGKCLVDCRTGEHIISGKNPWKYDDETKFTDDKAYEKSASRSMYQQEHDELFASIRNNKPKYDGDWMFKSNQVALAGRMAGYTGQTVSVQEVLNSDIVLFPNNLSWDTQYNIPIAIPGINPAI</sequence>
<proteinExistence type="predicted"/>
<evidence type="ECO:0000259" key="1">
    <source>
        <dbReference type="Pfam" id="PF01408"/>
    </source>
</evidence>
<feature type="domain" description="Gfo/Idh/MocA-like oxidoreductase N-terminal" evidence="1">
    <location>
        <begin position="40"/>
        <end position="166"/>
    </location>
</feature>
<protein>
    <submittedName>
        <fullName evidence="3">Gfo/Idh/MocA family oxidoreductase</fullName>
    </submittedName>
</protein>
<dbReference type="PANTHER" id="PTHR43818">
    <property type="entry name" value="BCDNA.GH03377"/>
    <property type="match status" value="1"/>
</dbReference>
<evidence type="ECO:0000313" key="4">
    <source>
        <dbReference type="Proteomes" id="UP000651112"/>
    </source>
</evidence>
<evidence type="ECO:0000313" key="3">
    <source>
        <dbReference type="EMBL" id="MBD1422728.1"/>
    </source>
</evidence>
<dbReference type="EMBL" id="JACNYL010000003">
    <property type="protein sequence ID" value="MBD1422728.1"/>
    <property type="molecule type" value="Genomic_DNA"/>
</dbReference>
<dbReference type="NCBIfam" id="TIGR01409">
    <property type="entry name" value="TAT_signal_seq"/>
    <property type="match status" value="1"/>
</dbReference>
<evidence type="ECO:0000259" key="2">
    <source>
        <dbReference type="Pfam" id="PF02894"/>
    </source>
</evidence>
<dbReference type="Gene3D" id="3.30.360.10">
    <property type="entry name" value="Dihydrodipicolinate Reductase, domain 2"/>
    <property type="match status" value="1"/>
</dbReference>
<dbReference type="Proteomes" id="UP000651112">
    <property type="component" value="Unassembled WGS sequence"/>
</dbReference>
<dbReference type="Gene3D" id="3.40.50.720">
    <property type="entry name" value="NAD(P)-binding Rossmann-like Domain"/>
    <property type="match status" value="1"/>
</dbReference>
<dbReference type="InterPro" id="IPR036291">
    <property type="entry name" value="NAD(P)-bd_dom_sf"/>
</dbReference>
<comment type="caution">
    <text evidence="3">The sequence shown here is derived from an EMBL/GenBank/DDBJ whole genome shotgun (WGS) entry which is preliminary data.</text>
</comment>
<organism evidence="3 4">
    <name type="scientific">Sphingobacterium chuzhouense</name>
    <dbReference type="NCBI Taxonomy" id="1742264"/>
    <lineage>
        <taxon>Bacteria</taxon>
        <taxon>Pseudomonadati</taxon>
        <taxon>Bacteroidota</taxon>
        <taxon>Sphingobacteriia</taxon>
        <taxon>Sphingobacteriales</taxon>
        <taxon>Sphingobacteriaceae</taxon>
        <taxon>Sphingobacterium</taxon>
    </lineage>
</organism>